<reference evidence="10 13" key="1">
    <citation type="submission" date="2017-01" db="EMBL/GenBank/DDBJ databases">
        <title>Complete genome sequence of Haloterrigena daqingensis type strain (JX313T).</title>
        <authorList>
            <person name="Shuang W."/>
        </authorList>
    </citation>
    <scope>NUCLEOTIDE SEQUENCE [LARGE SCALE GENOMIC DNA]</scope>
    <source>
        <strain evidence="10 13">JX313</strain>
    </source>
</reference>
<keyword evidence="4" id="KW-0997">Cell inner membrane</keyword>
<dbReference type="PANTHER" id="PTHR43357">
    <property type="entry name" value="INNER MEMBRANE ABC TRANSPORTER PERMEASE PROTEIN YDCV"/>
    <property type="match status" value="1"/>
</dbReference>
<evidence type="ECO:0000256" key="6">
    <source>
        <dbReference type="ARBA" id="ARBA00022989"/>
    </source>
</evidence>
<dbReference type="GO" id="GO:0055085">
    <property type="term" value="P:transmembrane transport"/>
    <property type="evidence" value="ECO:0007669"/>
    <property type="project" value="InterPro"/>
</dbReference>
<dbReference type="AlphaFoldDB" id="A0A1N7D2J0"/>
<keyword evidence="5 8" id="KW-0812">Transmembrane</keyword>
<dbReference type="SUPFAM" id="SSF161098">
    <property type="entry name" value="MetI-like"/>
    <property type="match status" value="1"/>
</dbReference>
<evidence type="ECO:0000313" key="11">
    <source>
        <dbReference type="EMBL" id="SIR70049.1"/>
    </source>
</evidence>
<feature type="transmembrane region" description="Helical" evidence="8">
    <location>
        <begin position="234"/>
        <end position="252"/>
    </location>
</feature>
<dbReference type="RefSeq" id="WP_076581539.1">
    <property type="nucleotide sequence ID" value="NZ_CP019327.1"/>
</dbReference>
<feature type="transmembrane region" description="Helical" evidence="8">
    <location>
        <begin position="132"/>
        <end position="151"/>
    </location>
</feature>
<dbReference type="STRING" id="588898.BB347_11410"/>
<evidence type="ECO:0000259" key="9">
    <source>
        <dbReference type="PROSITE" id="PS50928"/>
    </source>
</evidence>
<reference evidence="11 12" key="2">
    <citation type="submission" date="2017-01" db="EMBL/GenBank/DDBJ databases">
        <authorList>
            <person name="Mah S.A."/>
            <person name="Swanson W.J."/>
            <person name="Moy G.W."/>
            <person name="Vacquier V.D."/>
        </authorList>
    </citation>
    <scope>NUCLEOTIDE SEQUENCE [LARGE SCALE GENOMIC DNA]</scope>
    <source>
        <strain evidence="11 12">CGMCC 1.8909</strain>
    </source>
</reference>
<feature type="transmembrane region" description="Helical" evidence="8">
    <location>
        <begin position="63"/>
        <end position="87"/>
    </location>
</feature>
<proteinExistence type="inferred from homology"/>
<dbReference type="PANTHER" id="PTHR43357:SF4">
    <property type="entry name" value="INNER MEMBRANE ABC TRANSPORTER PERMEASE PROTEIN YDCV"/>
    <property type="match status" value="1"/>
</dbReference>
<dbReference type="Pfam" id="PF00528">
    <property type="entry name" value="BPD_transp_1"/>
    <property type="match status" value="1"/>
</dbReference>
<gene>
    <name evidence="10" type="ORF">BB347_11410</name>
    <name evidence="11" type="ORF">SAMN05421809_2017</name>
</gene>
<accession>A0A1N7D2J0</accession>
<comment type="similarity">
    <text evidence="8">Belongs to the binding-protein-dependent transport system permease family.</text>
</comment>
<evidence type="ECO:0000256" key="8">
    <source>
        <dbReference type="RuleBase" id="RU363032"/>
    </source>
</evidence>
<dbReference type="Proteomes" id="UP000187321">
    <property type="component" value="Chromosome"/>
</dbReference>
<keyword evidence="6 8" id="KW-1133">Transmembrane helix</keyword>
<dbReference type="GeneID" id="30956559"/>
<evidence type="ECO:0000256" key="7">
    <source>
        <dbReference type="ARBA" id="ARBA00023136"/>
    </source>
</evidence>
<evidence type="ECO:0000256" key="1">
    <source>
        <dbReference type="ARBA" id="ARBA00004429"/>
    </source>
</evidence>
<keyword evidence="3" id="KW-1003">Cell membrane</keyword>
<dbReference type="Gene3D" id="1.10.3720.10">
    <property type="entry name" value="MetI-like"/>
    <property type="match status" value="1"/>
</dbReference>
<dbReference type="InterPro" id="IPR035906">
    <property type="entry name" value="MetI-like_sf"/>
</dbReference>
<evidence type="ECO:0000313" key="10">
    <source>
        <dbReference type="EMBL" id="APX97177.1"/>
    </source>
</evidence>
<feature type="transmembrane region" description="Helical" evidence="8">
    <location>
        <begin position="99"/>
        <end position="120"/>
    </location>
</feature>
<dbReference type="OrthoDB" id="45815at2157"/>
<organism evidence="11 12">
    <name type="scientific">Natronorubrum daqingense</name>
    <dbReference type="NCBI Taxonomy" id="588898"/>
    <lineage>
        <taxon>Archaea</taxon>
        <taxon>Methanobacteriati</taxon>
        <taxon>Methanobacteriota</taxon>
        <taxon>Stenosarchaea group</taxon>
        <taxon>Halobacteria</taxon>
        <taxon>Halobacteriales</taxon>
        <taxon>Natrialbaceae</taxon>
        <taxon>Natronorubrum</taxon>
    </lineage>
</organism>
<feature type="domain" description="ABC transmembrane type-1" evidence="9">
    <location>
        <begin position="64"/>
        <end position="252"/>
    </location>
</feature>
<feature type="transmembrane region" description="Helical" evidence="8">
    <location>
        <begin position="177"/>
        <end position="201"/>
    </location>
</feature>
<dbReference type="KEGG" id="hda:BB347_11410"/>
<dbReference type="Proteomes" id="UP000185687">
    <property type="component" value="Unassembled WGS sequence"/>
</dbReference>
<comment type="subcellular location">
    <subcellularLocation>
        <location evidence="1">Cell inner membrane</location>
        <topology evidence="1">Multi-pass membrane protein</topology>
    </subcellularLocation>
    <subcellularLocation>
        <location evidence="8">Cell membrane</location>
        <topology evidence="8">Multi-pass membrane protein</topology>
    </subcellularLocation>
</comment>
<sequence>MTNLTTRLAFYPIILLVYAILLIPVVVVIATSLTVQSSPTLPTDGVTLEWYATLFQNQRLIDAMIVSTIVACATAVVAGVIGTITAFGFVRSETGGKETLATIMLLPLMISPVITGVAFLRFGGLLSIPRGYPQIILAHSILALPFVFLIVRSRLLTFDDRLEDASMIMGANRLETTLNVTIPVIAPAMIAGMLIAFVISFGEFTATQFLVTPGTTTVPIIIFNQIQTGLSPEISALATTLVAIMIIVSVLGDRIGG</sequence>
<feature type="transmembrane region" description="Helical" evidence="8">
    <location>
        <begin position="9"/>
        <end position="33"/>
    </location>
</feature>
<evidence type="ECO:0000313" key="13">
    <source>
        <dbReference type="Proteomes" id="UP000187321"/>
    </source>
</evidence>
<name>A0A1N7D2J0_9EURY</name>
<dbReference type="GO" id="GO:0005886">
    <property type="term" value="C:plasma membrane"/>
    <property type="evidence" value="ECO:0007669"/>
    <property type="project" value="UniProtKB-SubCell"/>
</dbReference>
<evidence type="ECO:0000256" key="5">
    <source>
        <dbReference type="ARBA" id="ARBA00022692"/>
    </source>
</evidence>
<dbReference type="EMBL" id="CP019327">
    <property type="protein sequence ID" value="APX97177.1"/>
    <property type="molecule type" value="Genomic_DNA"/>
</dbReference>
<evidence type="ECO:0000256" key="4">
    <source>
        <dbReference type="ARBA" id="ARBA00022519"/>
    </source>
</evidence>
<keyword evidence="12" id="KW-1185">Reference proteome</keyword>
<keyword evidence="2 8" id="KW-0813">Transport</keyword>
<evidence type="ECO:0000313" key="12">
    <source>
        <dbReference type="Proteomes" id="UP000185687"/>
    </source>
</evidence>
<protein>
    <submittedName>
        <fullName evidence="10">Spermidine/putrescine ABC transporter permease</fullName>
    </submittedName>
    <submittedName>
        <fullName evidence="11">Spermidine/putrescine transport system permease protein</fullName>
    </submittedName>
</protein>
<dbReference type="EMBL" id="FTNP01000002">
    <property type="protein sequence ID" value="SIR70049.1"/>
    <property type="molecule type" value="Genomic_DNA"/>
</dbReference>
<evidence type="ECO:0000256" key="3">
    <source>
        <dbReference type="ARBA" id="ARBA00022475"/>
    </source>
</evidence>
<evidence type="ECO:0000256" key="2">
    <source>
        <dbReference type="ARBA" id="ARBA00022448"/>
    </source>
</evidence>
<dbReference type="CDD" id="cd06261">
    <property type="entry name" value="TM_PBP2"/>
    <property type="match status" value="1"/>
</dbReference>
<keyword evidence="7 8" id="KW-0472">Membrane</keyword>
<dbReference type="InterPro" id="IPR000515">
    <property type="entry name" value="MetI-like"/>
</dbReference>
<dbReference type="PROSITE" id="PS50928">
    <property type="entry name" value="ABC_TM1"/>
    <property type="match status" value="1"/>
</dbReference>